<reference evidence="2" key="1">
    <citation type="submission" date="2020-03" db="EMBL/GenBank/DDBJ databases">
        <title>Solimonas marina sp. nov., isolated from deep seawater of the Pacific Ocean.</title>
        <authorList>
            <person name="Liu X."/>
            <person name="Lai Q."/>
            <person name="Sun F."/>
            <person name="Gai Y."/>
            <person name="Li G."/>
            <person name="Shao Z."/>
        </authorList>
    </citation>
    <scope>NUCLEOTIDE SEQUENCE</scope>
    <source>
        <strain evidence="2">C16B3</strain>
    </source>
</reference>
<evidence type="ECO:0000313" key="3">
    <source>
        <dbReference type="Proteomes" id="UP000653472"/>
    </source>
</evidence>
<dbReference type="Proteomes" id="UP000653472">
    <property type="component" value="Unassembled WGS sequence"/>
</dbReference>
<feature type="chain" id="PRO_5036764259" evidence="1">
    <location>
        <begin position="24"/>
        <end position="637"/>
    </location>
</feature>
<accession>A0A970B5W2</accession>
<gene>
    <name evidence="2" type="ORF">G7Y82_06740</name>
</gene>
<dbReference type="Pfam" id="PF06980">
    <property type="entry name" value="DUF1302"/>
    <property type="match status" value="1"/>
</dbReference>
<keyword evidence="1" id="KW-0732">Signal</keyword>
<proteinExistence type="predicted"/>
<dbReference type="InterPro" id="IPR010727">
    <property type="entry name" value="DUF1302"/>
</dbReference>
<evidence type="ECO:0000313" key="2">
    <source>
        <dbReference type="EMBL" id="NKF22010.1"/>
    </source>
</evidence>
<feature type="signal peptide" evidence="1">
    <location>
        <begin position="1"/>
        <end position="23"/>
    </location>
</feature>
<protein>
    <submittedName>
        <fullName evidence="2">DUF1302 domain-containing protein</fullName>
    </submittedName>
</protein>
<dbReference type="EMBL" id="JAAVXB010000003">
    <property type="protein sequence ID" value="NKF22010.1"/>
    <property type="molecule type" value="Genomic_DNA"/>
</dbReference>
<organism evidence="2 3">
    <name type="scientific">Solimonas marina</name>
    <dbReference type="NCBI Taxonomy" id="2714601"/>
    <lineage>
        <taxon>Bacteria</taxon>
        <taxon>Pseudomonadati</taxon>
        <taxon>Pseudomonadota</taxon>
        <taxon>Gammaproteobacteria</taxon>
        <taxon>Nevskiales</taxon>
        <taxon>Nevskiaceae</taxon>
        <taxon>Solimonas</taxon>
    </lineage>
</organism>
<dbReference type="AlphaFoldDB" id="A0A970B5W2"/>
<keyword evidence="3" id="KW-1185">Reference proteome</keyword>
<name>A0A970B5W2_9GAMM</name>
<sequence>MKKSGWVALLASMGVGLSMSAHAGSFDFGADTTLDYKATVNYGLAIRTNSQDKRLINAPVEEFTSELFPTLPDDQPQQIFRFERQGLSQSKNSDDGDRNFDKWALIHNRLSAYGELQLHHKDYGAVLSGSAFYDDVYHHLNDNDSPDDVNKFGPDGLTPDPNYRKFTTETRFRDGQRARLLEAYLYGSWYIGDQGMLNVRIGQQLVAWGESLFLSGIASAQSQADATKAFVPGTEIKDILLPTNQIAINYGVNYDLTLLGYYKFDFRENEIFPEGDYFSPSDAVGPGSRFVYGSANPLYGGPGSCQGLLTNLSVAGVPTPVTPAIENLVCDVVLAPLGQLSNAPPYIYTYRGKDITPSKWGQWGVGVKYQVTPTTNIGLYHLRYDDANPSVKYNVGYAPFGYIGNTAVTTQIINQLVPTSYNVKYYSGIQMTSLAYSTTLLGLNVAGEINYRDGAPTPIETEISGHLSPVYTRSKSTQALLSAIYAGNPRMFFNDLAIVTEVGYLHMNSVDRVDSSPGIIVVDGGKKLFYNRNAYGGNVLVIPTKHNFAPGWDLSTPMTFAYLKGNPAIAGSFGALYGDGDMRASLGVSMTYLENTQFAFGYNWFFGDAGKTIKDSTLAANPYVDRDYATFNIKYNF</sequence>
<evidence type="ECO:0000256" key="1">
    <source>
        <dbReference type="SAM" id="SignalP"/>
    </source>
</evidence>
<dbReference type="RefSeq" id="WP_168147270.1">
    <property type="nucleotide sequence ID" value="NZ_JAAVXB010000003.1"/>
</dbReference>
<comment type="caution">
    <text evidence="2">The sequence shown here is derived from an EMBL/GenBank/DDBJ whole genome shotgun (WGS) entry which is preliminary data.</text>
</comment>